<dbReference type="Proteomes" id="UP000700059">
    <property type="component" value="Unassembled WGS sequence"/>
</dbReference>
<evidence type="ECO:0000259" key="8">
    <source>
        <dbReference type="Pfam" id="PF01435"/>
    </source>
</evidence>
<reference evidence="10 11" key="1">
    <citation type="submission" date="2021-08" db="EMBL/GenBank/DDBJ databases">
        <title>Helicobacter spp. isolated from feces of Anatolian Ground Squirrel (Spermophilus xanthoprymnus) in Turkey.</title>
        <authorList>
            <person name="Aydin F."/>
            <person name="Abay S."/>
            <person name="Kayman T."/>
            <person name="Karakaya E."/>
            <person name="Saticioglu I.B."/>
        </authorList>
    </citation>
    <scope>NUCLEOTIDE SEQUENCE [LARGE SCALE GENOMIC DNA]</scope>
    <source>
        <strain evidence="10 11">Faydin-H70</strain>
    </source>
</reference>
<organism evidence="10 11">
    <name type="scientific">Helicobacter turcicus</name>
    <dbReference type="NCBI Taxonomy" id="2867412"/>
    <lineage>
        <taxon>Bacteria</taxon>
        <taxon>Pseudomonadati</taxon>
        <taxon>Campylobacterota</taxon>
        <taxon>Epsilonproteobacteria</taxon>
        <taxon>Campylobacterales</taxon>
        <taxon>Helicobacteraceae</taxon>
        <taxon>Helicobacter</taxon>
    </lineage>
</organism>
<keyword evidence="5 6" id="KW-0482">Metalloprotease</keyword>
<evidence type="ECO:0000256" key="5">
    <source>
        <dbReference type="ARBA" id="ARBA00023049"/>
    </source>
</evidence>
<evidence type="ECO:0000256" key="1">
    <source>
        <dbReference type="ARBA" id="ARBA00022670"/>
    </source>
</evidence>
<feature type="transmembrane region" description="Helical" evidence="7">
    <location>
        <begin position="164"/>
        <end position="189"/>
    </location>
</feature>
<comment type="caution">
    <text evidence="10">The sequence shown here is derived from an EMBL/GenBank/DDBJ whole genome shotgun (WGS) entry which is preliminary data.</text>
</comment>
<keyword evidence="1 6" id="KW-0645">Protease</keyword>
<evidence type="ECO:0000256" key="2">
    <source>
        <dbReference type="ARBA" id="ARBA00022723"/>
    </source>
</evidence>
<dbReference type="InterPro" id="IPR001915">
    <property type="entry name" value="Peptidase_M48"/>
</dbReference>
<keyword evidence="7" id="KW-0472">Membrane</keyword>
<feature type="domain" description="CAAX prenyl protease 1 N-terminal" evidence="9">
    <location>
        <begin position="36"/>
        <end position="191"/>
    </location>
</feature>
<dbReference type="InterPro" id="IPR032456">
    <property type="entry name" value="Peptidase_M48_N"/>
</dbReference>
<dbReference type="EMBL" id="JAIGYQ010000006">
    <property type="protein sequence ID" value="MBX7490918.1"/>
    <property type="molecule type" value="Genomic_DNA"/>
</dbReference>
<comment type="similarity">
    <text evidence="6">Belongs to the peptidase M48 family.</text>
</comment>
<feature type="transmembrane region" description="Helical" evidence="7">
    <location>
        <begin position="313"/>
        <end position="334"/>
    </location>
</feature>
<keyword evidence="3 6" id="KW-0378">Hydrolase</keyword>
<dbReference type="PANTHER" id="PTHR10120">
    <property type="entry name" value="CAAX PRENYL PROTEASE 1"/>
    <property type="match status" value="1"/>
</dbReference>
<comment type="cofactor">
    <cofactor evidence="6">
        <name>Zn(2+)</name>
        <dbReference type="ChEBI" id="CHEBI:29105"/>
    </cofactor>
    <text evidence="6">Binds 1 zinc ion per subunit.</text>
</comment>
<dbReference type="Gene3D" id="3.30.2010.10">
    <property type="entry name" value="Metalloproteases ('zincins'), catalytic domain"/>
    <property type="match status" value="1"/>
</dbReference>
<evidence type="ECO:0000259" key="9">
    <source>
        <dbReference type="Pfam" id="PF16491"/>
    </source>
</evidence>
<evidence type="ECO:0000313" key="10">
    <source>
        <dbReference type="EMBL" id="MBX7490918.1"/>
    </source>
</evidence>
<evidence type="ECO:0000256" key="7">
    <source>
        <dbReference type="SAM" id="Phobius"/>
    </source>
</evidence>
<evidence type="ECO:0000256" key="3">
    <source>
        <dbReference type="ARBA" id="ARBA00022801"/>
    </source>
</evidence>
<feature type="domain" description="Peptidase M48" evidence="8">
    <location>
        <begin position="194"/>
        <end position="394"/>
    </location>
</feature>
<feature type="transmembrane region" description="Helical" evidence="7">
    <location>
        <begin position="274"/>
        <end position="293"/>
    </location>
</feature>
<gene>
    <name evidence="10" type="ORF">K4G57_05505</name>
</gene>
<keyword evidence="7" id="KW-0812">Transmembrane</keyword>
<proteinExistence type="inferred from homology"/>
<dbReference type="Pfam" id="PF01435">
    <property type="entry name" value="Peptidase_M48"/>
    <property type="match status" value="1"/>
</dbReference>
<dbReference type="RefSeq" id="WP_221532176.1">
    <property type="nucleotide sequence ID" value="NZ_JAIGYP010000006.1"/>
</dbReference>
<keyword evidence="7" id="KW-1133">Transmembrane helix</keyword>
<feature type="transmembrane region" description="Helical" evidence="7">
    <location>
        <begin position="138"/>
        <end position="157"/>
    </location>
</feature>
<dbReference type="InterPro" id="IPR027057">
    <property type="entry name" value="CAXX_Prtase_1"/>
</dbReference>
<keyword evidence="4 6" id="KW-0862">Zinc</keyword>
<protein>
    <submittedName>
        <fullName evidence="10">M48 family metallopeptidase</fullName>
    </submittedName>
</protein>
<name>A0ABS7JNE2_9HELI</name>
<sequence length="406" mass="45521">MLIFVCYALFLSIPKLLLSLLQLGFLKKESAKEPYILEKAKFIQAAHYASLRERLSIISTLLDLVLVGFWLLFGFSALERTLDFAPLMESVVFVLCFLVVQFVVQLPLEAYQTLVLDKAFGFAKGGVKLFVVDTLKSFVLLLVVGGILIFVLSWIILNVQNWELYAFILGAVLIVSLNVLYPTIIAPLFNKFSPLEDAELKQRINALLMRVGFKSEGVFVMDASKRDGRLNAYFAGLGRAKRVILFDTLLDKISHESLLAVLGHELGHFKHYDIYKMMALILGFFAALVFFVANMPEMLFASANLEMSPQASIIFLLIISAPFGFYFMLVVNFLSCKNEFNADKFGASLTTKEALANALLVLVKENNSFPLAHPLYMCFYYSHPPLMARLIALDCGYLGKNATQGF</sequence>
<feature type="transmembrane region" description="Helical" evidence="7">
    <location>
        <begin position="90"/>
        <end position="108"/>
    </location>
</feature>
<dbReference type="CDD" id="cd07343">
    <property type="entry name" value="M48A_Zmpste24p_like"/>
    <property type="match status" value="1"/>
</dbReference>
<evidence type="ECO:0000256" key="6">
    <source>
        <dbReference type="RuleBase" id="RU003983"/>
    </source>
</evidence>
<feature type="transmembrane region" description="Helical" evidence="7">
    <location>
        <begin position="57"/>
        <end position="78"/>
    </location>
</feature>
<dbReference type="Pfam" id="PF16491">
    <property type="entry name" value="Peptidase_M48_N"/>
    <property type="match status" value="1"/>
</dbReference>
<evidence type="ECO:0000256" key="4">
    <source>
        <dbReference type="ARBA" id="ARBA00022833"/>
    </source>
</evidence>
<keyword evidence="2" id="KW-0479">Metal-binding</keyword>
<keyword evidence="11" id="KW-1185">Reference proteome</keyword>
<evidence type="ECO:0000313" key="11">
    <source>
        <dbReference type="Proteomes" id="UP000700059"/>
    </source>
</evidence>
<accession>A0ABS7JNE2</accession>